<feature type="region of interest" description="Disordered" evidence="1">
    <location>
        <begin position="57"/>
        <end position="80"/>
    </location>
</feature>
<name>A0A672ZZ10_9TELE</name>
<evidence type="ECO:0000313" key="3">
    <source>
        <dbReference type="Proteomes" id="UP000472271"/>
    </source>
</evidence>
<reference evidence="2" key="2">
    <citation type="submission" date="2025-08" db="UniProtKB">
        <authorList>
            <consortium name="Ensembl"/>
        </authorList>
    </citation>
    <scope>IDENTIFICATION</scope>
</reference>
<feature type="compositionally biased region" description="Polar residues" evidence="1">
    <location>
        <begin position="10"/>
        <end position="23"/>
    </location>
</feature>
<dbReference type="AlphaFoldDB" id="A0A672ZZ10"/>
<protein>
    <recommendedName>
        <fullName evidence="4">PGC-1 and ERR-induced regulator in muscle protein 1</fullName>
    </recommendedName>
</protein>
<sequence>MGENLFPCSEMNQIGNGEIQTNPNFSESEDLSVCLPNNSLISSCYSLETQSLESLSNENSKDALGSPCSSLSPSDTRCEEKKSQILTTADKREETSQDKGQDVSYVTEESNCDLANEVEVSTVRSQVENEPVDSKCSVFAMSSFWREMEKLTINDILGLRVINNNPPSSLPPLLETENTDLVMMDSGCFCQVDESNLGQTSMEASIVSDPVDSNLSSVIAVDASSSKSVMWESEPVSVSLPVGIYPSSMTLTAASDISQPVLSDGTQKSLRKISKNVSVHNLRALESESFSHKYEGQTSQILEEEECANLEYVTDKHVPKQDLNSLPSVSAESYRISLTDIFQYLFGGKQSNPSQPPTDSINSSFTDGNSVPETYDHFFSEFDTDTFFYPLITATDEAKDELVPIFSYSRSANRNLQFPEAYDYFFVSSSSDDSSDEEDKNDHRPVRVVTRLSRKASASKISTDVYDNFFTDSDLKEDFFWPKSFSFRNIQLTGRAIQRRNSNSLPLPVMQKPQSLRRTLTPISALGNQDFVPDPLLYHLEERIFKQLQQQPFRYEDLQTAVANPRLDSSFLPLRHSDMCLVCIAFASWVLKTANPQDGDTWKAVLLANVSALSAIRYLRKYVKVEAAVSDNKTNHAANV</sequence>
<dbReference type="GO" id="GO:0005634">
    <property type="term" value="C:nucleus"/>
    <property type="evidence" value="ECO:0007669"/>
    <property type="project" value="TreeGrafter"/>
</dbReference>
<dbReference type="GO" id="GO:0005737">
    <property type="term" value="C:cytoplasm"/>
    <property type="evidence" value="ECO:0007669"/>
    <property type="project" value="TreeGrafter"/>
</dbReference>
<proteinExistence type="predicted"/>
<dbReference type="PANTHER" id="PTHR47282">
    <property type="entry name" value="PGC-1 AND ERR-INDUCED REGULATOR IN MUSCLE PROTEIN 1"/>
    <property type="match status" value="1"/>
</dbReference>
<evidence type="ECO:0000256" key="1">
    <source>
        <dbReference type="SAM" id="MobiDB-lite"/>
    </source>
</evidence>
<evidence type="ECO:0008006" key="4">
    <source>
        <dbReference type="Google" id="ProtNLM"/>
    </source>
</evidence>
<evidence type="ECO:0000313" key="2">
    <source>
        <dbReference type="Ensembl" id="ENSSORP00005021732.1"/>
    </source>
</evidence>
<dbReference type="GO" id="GO:0014850">
    <property type="term" value="P:response to muscle activity"/>
    <property type="evidence" value="ECO:0007669"/>
    <property type="project" value="TreeGrafter"/>
</dbReference>
<dbReference type="Proteomes" id="UP000472271">
    <property type="component" value="Chromosome 7"/>
</dbReference>
<dbReference type="FunCoup" id="A0A672ZZ10">
    <property type="interactions" value="7"/>
</dbReference>
<dbReference type="GO" id="GO:0006355">
    <property type="term" value="P:regulation of DNA-templated transcription"/>
    <property type="evidence" value="ECO:0007669"/>
    <property type="project" value="InterPro"/>
</dbReference>
<dbReference type="Ensembl" id="ENSSORT00005022379.1">
    <property type="protein sequence ID" value="ENSSORP00005021732.1"/>
    <property type="gene ID" value="ENSSORG00005010620.1"/>
</dbReference>
<dbReference type="InterPro" id="IPR043442">
    <property type="entry name" value="Perm1"/>
</dbReference>
<accession>A0A672ZZ10</accession>
<keyword evidence="3" id="KW-1185">Reference proteome</keyword>
<dbReference type="InParanoid" id="A0A672ZZ10"/>
<organism evidence="2 3">
    <name type="scientific">Sphaeramia orbicularis</name>
    <name type="common">orbiculate cardinalfish</name>
    <dbReference type="NCBI Taxonomy" id="375764"/>
    <lineage>
        <taxon>Eukaryota</taxon>
        <taxon>Metazoa</taxon>
        <taxon>Chordata</taxon>
        <taxon>Craniata</taxon>
        <taxon>Vertebrata</taxon>
        <taxon>Euteleostomi</taxon>
        <taxon>Actinopterygii</taxon>
        <taxon>Neopterygii</taxon>
        <taxon>Teleostei</taxon>
        <taxon>Neoteleostei</taxon>
        <taxon>Acanthomorphata</taxon>
        <taxon>Gobiaria</taxon>
        <taxon>Kurtiformes</taxon>
        <taxon>Apogonoidei</taxon>
        <taxon>Apogonidae</taxon>
        <taxon>Apogoninae</taxon>
        <taxon>Sphaeramia</taxon>
    </lineage>
</organism>
<dbReference type="PANTHER" id="PTHR47282:SF1">
    <property type="entry name" value="PGC-1 AND ERR-INDUCED REGULATOR IN MUSCLE PROTEIN 1"/>
    <property type="match status" value="1"/>
</dbReference>
<gene>
    <name evidence="2" type="primary">perm1a</name>
</gene>
<reference evidence="2" key="1">
    <citation type="submission" date="2019-06" db="EMBL/GenBank/DDBJ databases">
        <authorList>
            <consortium name="Wellcome Sanger Institute Data Sharing"/>
        </authorList>
    </citation>
    <scope>NUCLEOTIDE SEQUENCE [LARGE SCALE GENOMIC DNA]</scope>
</reference>
<reference evidence="2" key="3">
    <citation type="submission" date="2025-09" db="UniProtKB">
        <authorList>
            <consortium name="Ensembl"/>
        </authorList>
    </citation>
    <scope>IDENTIFICATION</scope>
</reference>
<feature type="region of interest" description="Disordered" evidence="1">
    <location>
        <begin position="1"/>
        <end position="23"/>
    </location>
</feature>